<dbReference type="SUPFAM" id="SSF51556">
    <property type="entry name" value="Metallo-dependent hydrolases"/>
    <property type="match status" value="1"/>
</dbReference>
<dbReference type="PANTHER" id="PTHR43135">
    <property type="entry name" value="ALPHA-D-RIBOSE 1-METHYLPHOSPHONATE 5-TRIPHOSPHATE DIPHOSPHATASE"/>
    <property type="match status" value="1"/>
</dbReference>
<dbReference type="SUPFAM" id="SSF51338">
    <property type="entry name" value="Composite domain of metallo-dependent hydrolases"/>
    <property type="match status" value="1"/>
</dbReference>
<name>A0A9W9IR55_9EURO</name>
<dbReference type="Gene3D" id="3.40.50.10910">
    <property type="entry name" value="Amidohydrolase"/>
    <property type="match status" value="1"/>
</dbReference>
<evidence type="ECO:0000313" key="3">
    <source>
        <dbReference type="Proteomes" id="UP001146351"/>
    </source>
</evidence>
<accession>A0A9W9IR55</accession>
<dbReference type="EMBL" id="JAPQKO010000002">
    <property type="protein sequence ID" value="KAJ5180241.1"/>
    <property type="molecule type" value="Genomic_DNA"/>
</dbReference>
<dbReference type="Proteomes" id="UP001146351">
    <property type="component" value="Unassembled WGS sequence"/>
</dbReference>
<reference evidence="2" key="1">
    <citation type="submission" date="2022-11" db="EMBL/GenBank/DDBJ databases">
        <authorList>
            <person name="Petersen C."/>
        </authorList>
    </citation>
    <scope>NUCLEOTIDE SEQUENCE</scope>
    <source>
        <strain evidence="2">IBT 21917</strain>
    </source>
</reference>
<evidence type="ECO:0000259" key="1">
    <source>
        <dbReference type="Pfam" id="PF01979"/>
    </source>
</evidence>
<comment type="caution">
    <text evidence="2">The sequence shown here is derived from an EMBL/GenBank/DDBJ whole genome shotgun (WGS) entry which is preliminary data.</text>
</comment>
<reference evidence="2" key="2">
    <citation type="journal article" date="2023" name="IMA Fungus">
        <title>Comparative genomic study of the Penicillium genus elucidates a diverse pangenome and 15 lateral gene transfer events.</title>
        <authorList>
            <person name="Petersen C."/>
            <person name="Sorensen T."/>
            <person name="Nielsen M.R."/>
            <person name="Sondergaard T.E."/>
            <person name="Sorensen J.L."/>
            <person name="Fitzpatrick D.A."/>
            <person name="Frisvad J.C."/>
            <person name="Nielsen K.L."/>
        </authorList>
    </citation>
    <scope>NUCLEOTIDE SEQUENCE</scope>
    <source>
        <strain evidence="2">IBT 21917</strain>
    </source>
</reference>
<dbReference type="AlphaFoldDB" id="A0A9W9IR55"/>
<dbReference type="Pfam" id="PF01979">
    <property type="entry name" value="Amidohydro_1"/>
    <property type="match status" value="1"/>
</dbReference>
<dbReference type="GO" id="GO:0016810">
    <property type="term" value="F:hydrolase activity, acting on carbon-nitrogen (but not peptide) bonds"/>
    <property type="evidence" value="ECO:0007669"/>
    <property type="project" value="InterPro"/>
</dbReference>
<gene>
    <name evidence="2" type="ORF">N7492_003451</name>
</gene>
<evidence type="ECO:0000313" key="2">
    <source>
        <dbReference type="EMBL" id="KAJ5180241.1"/>
    </source>
</evidence>
<keyword evidence="3" id="KW-1185">Reference proteome</keyword>
<protein>
    <recommendedName>
        <fullName evidence="1">Amidohydrolase-related domain-containing protein</fullName>
    </recommendedName>
</protein>
<dbReference type="Gene3D" id="1.20.58.520">
    <property type="entry name" value="Amidohydrolase"/>
    <property type="match status" value="1"/>
</dbReference>
<feature type="domain" description="Amidohydrolase-related" evidence="1">
    <location>
        <begin position="61"/>
        <end position="413"/>
    </location>
</feature>
<proteinExistence type="predicted"/>
<dbReference type="InterPro" id="IPR006680">
    <property type="entry name" value="Amidohydro-rel"/>
</dbReference>
<dbReference type="InterPro" id="IPR032466">
    <property type="entry name" value="Metal_Hydrolase"/>
</dbReference>
<dbReference type="OrthoDB" id="5595695at2759"/>
<dbReference type="InterPro" id="IPR011059">
    <property type="entry name" value="Metal-dep_hydrolase_composite"/>
</dbReference>
<organism evidence="2 3">
    <name type="scientific">Penicillium capsulatum</name>
    <dbReference type="NCBI Taxonomy" id="69766"/>
    <lineage>
        <taxon>Eukaryota</taxon>
        <taxon>Fungi</taxon>
        <taxon>Dikarya</taxon>
        <taxon>Ascomycota</taxon>
        <taxon>Pezizomycotina</taxon>
        <taxon>Eurotiomycetes</taxon>
        <taxon>Eurotiomycetidae</taxon>
        <taxon>Eurotiales</taxon>
        <taxon>Aspergillaceae</taxon>
        <taxon>Penicillium</taxon>
    </lineage>
</organism>
<dbReference type="Gene3D" id="2.30.40.10">
    <property type="entry name" value="Urease, subunit C, domain 1"/>
    <property type="match status" value="1"/>
</dbReference>
<dbReference type="Gene3D" id="3.30.110.90">
    <property type="entry name" value="Amidohydrolase"/>
    <property type="match status" value="1"/>
</dbReference>
<sequence>MSTQTLIQHVRIFDGASVIAQDGSVMINAQSGRIEQIWRDASDSSPDTDHLATVIDGTGCTLIPGLIDAHVHAHQDLCLLERAIRYGVTTVLDLHNERDWFQELKQVAERRRDVADIKSACLSATVAGGWPTEILSVTTGNPELKNRTLRWPNLTDQQSIDEWIVANQAAGASFVKLMQEDGCFCSVPFSTWPIPTPSLELQKRIVDTAHRNNLLAVAHAMSNHATLRVLAAGADGVAHSSMQPVTDEIVQAFKATNAFVIPTLTALASCTGDEPETRERIAQTLQGTEKEHVLGCVNVMREGYSVKACIGQVTALKEAGIDVICGTDTATPLPGMRAGASVYEELWMYVHRCGFTPIEALASATSKTVDRFGFSDRGRIEEGRLADLVLVEGDPTQSIEALWQTRKVWRNGDLLKAV</sequence>
<dbReference type="PANTHER" id="PTHR43135:SF3">
    <property type="entry name" value="ALPHA-D-RIBOSE 1-METHYLPHOSPHONATE 5-TRIPHOSPHATE DIPHOSPHATASE"/>
    <property type="match status" value="1"/>
</dbReference>
<dbReference type="InterPro" id="IPR051781">
    <property type="entry name" value="Metallo-dep_Hydrolase"/>
</dbReference>